<dbReference type="AlphaFoldDB" id="A0A3R7BZX3"/>
<comment type="caution">
    <text evidence="4">The sequence shown here is derived from an EMBL/GenBank/DDBJ whole genome shotgun (WGS) entry which is preliminary data.</text>
</comment>
<reference evidence="5 6" key="1">
    <citation type="submission" date="2018-08" db="EMBL/GenBank/DDBJ databases">
        <title>Aphanomyces genome sequencing and annotation.</title>
        <authorList>
            <person name="Minardi D."/>
            <person name="Oidtmann B."/>
            <person name="Van Der Giezen M."/>
            <person name="Studholme D.J."/>
        </authorList>
    </citation>
    <scope>NUCLEOTIDE SEQUENCE [LARGE SCALE GENOMIC DNA]</scope>
    <source>
        <strain evidence="4 5">Da</strain>
        <strain evidence="3 6">Sv</strain>
    </source>
</reference>
<dbReference type="InterPro" id="IPR006600">
    <property type="entry name" value="HTH_CenpB_DNA-bd_dom"/>
</dbReference>
<dbReference type="PANTHER" id="PTHR19303:SF57">
    <property type="entry name" value="HTH CENPB-TYPE DOMAIN-CONTAINING PROTEIN"/>
    <property type="match status" value="1"/>
</dbReference>
<dbReference type="SUPFAM" id="SSF46689">
    <property type="entry name" value="Homeodomain-like"/>
    <property type="match status" value="1"/>
</dbReference>
<evidence type="ECO:0000313" key="4">
    <source>
        <dbReference type="EMBL" id="RHZ28642.1"/>
    </source>
</evidence>
<dbReference type="SMART" id="SM00674">
    <property type="entry name" value="CENPB"/>
    <property type="match status" value="1"/>
</dbReference>
<dbReference type="Proteomes" id="UP000285712">
    <property type="component" value="Unassembled WGS sequence"/>
</dbReference>
<dbReference type="PROSITE" id="PS51253">
    <property type="entry name" value="HTH_CENPB"/>
    <property type="match status" value="1"/>
</dbReference>
<dbReference type="InterPro" id="IPR009057">
    <property type="entry name" value="Homeodomain-like_sf"/>
</dbReference>
<dbReference type="Gene3D" id="1.10.10.60">
    <property type="entry name" value="Homeodomain-like"/>
    <property type="match status" value="1"/>
</dbReference>
<evidence type="ECO:0000313" key="6">
    <source>
        <dbReference type="Proteomes" id="UP000285712"/>
    </source>
</evidence>
<dbReference type="InterPro" id="IPR004875">
    <property type="entry name" value="DDE_SF_endonuclease_dom"/>
</dbReference>
<dbReference type="PANTHER" id="PTHR19303">
    <property type="entry name" value="TRANSPOSON"/>
    <property type="match status" value="1"/>
</dbReference>
<evidence type="ECO:0000313" key="5">
    <source>
        <dbReference type="Proteomes" id="UP000285430"/>
    </source>
</evidence>
<feature type="domain" description="HTH CENPB-type" evidence="2">
    <location>
        <begin position="43"/>
        <end position="116"/>
    </location>
</feature>
<dbReference type="Pfam" id="PF03184">
    <property type="entry name" value="DDE_1"/>
    <property type="match status" value="1"/>
</dbReference>
<dbReference type="EMBL" id="QUTG01003512">
    <property type="protein sequence ID" value="RHY91278.1"/>
    <property type="molecule type" value="Genomic_DNA"/>
</dbReference>
<dbReference type="InterPro" id="IPR050863">
    <property type="entry name" value="CenT-Element_Derived"/>
</dbReference>
<evidence type="ECO:0000256" key="1">
    <source>
        <dbReference type="ARBA" id="ARBA00023125"/>
    </source>
</evidence>
<dbReference type="Pfam" id="PF03221">
    <property type="entry name" value="HTH_Tnp_Tc5"/>
    <property type="match status" value="1"/>
</dbReference>
<proteinExistence type="predicted"/>
<name>A0A3R7BZX3_APHAT</name>
<organism evidence="4 5">
    <name type="scientific">Aphanomyces astaci</name>
    <name type="common">Crayfish plague agent</name>
    <dbReference type="NCBI Taxonomy" id="112090"/>
    <lineage>
        <taxon>Eukaryota</taxon>
        <taxon>Sar</taxon>
        <taxon>Stramenopiles</taxon>
        <taxon>Oomycota</taxon>
        <taxon>Saprolegniomycetes</taxon>
        <taxon>Saprolegniales</taxon>
        <taxon>Verrucalvaceae</taxon>
        <taxon>Aphanomyces</taxon>
    </lineage>
</organism>
<dbReference type="GO" id="GO:0005634">
    <property type="term" value="C:nucleus"/>
    <property type="evidence" value="ECO:0007669"/>
    <property type="project" value="TreeGrafter"/>
</dbReference>
<protein>
    <recommendedName>
        <fullName evidence="2">HTH CENPB-type domain-containing protein</fullName>
    </recommendedName>
</protein>
<keyword evidence="1" id="KW-0238">DNA-binding</keyword>
<dbReference type="EMBL" id="QUTH01001912">
    <property type="protein sequence ID" value="RHZ28642.1"/>
    <property type="molecule type" value="Genomic_DNA"/>
</dbReference>
<dbReference type="Proteomes" id="UP000285430">
    <property type="component" value="Unassembled WGS sequence"/>
</dbReference>
<evidence type="ECO:0000313" key="3">
    <source>
        <dbReference type="EMBL" id="RHY91278.1"/>
    </source>
</evidence>
<accession>A0A3R7BZX3</accession>
<evidence type="ECO:0000259" key="2">
    <source>
        <dbReference type="PROSITE" id="PS51253"/>
    </source>
</evidence>
<gene>
    <name evidence="3" type="ORF">DYB35_013141</name>
    <name evidence="4" type="ORF">DYB37_008710</name>
</gene>
<dbReference type="GO" id="GO:0003677">
    <property type="term" value="F:DNA binding"/>
    <property type="evidence" value="ECO:0007669"/>
    <property type="project" value="UniProtKB-KW"/>
</dbReference>
<sequence length="322" mass="36323">MNAIQRVAELGMSAFLDGYCVNATPTQRDTTRKKVYGWIKQKDRIHEMSTETRTSQEQLARWVLGMRKDGIPVTYYMLRVMALETAIDLGLTEDEFKAGWHWVRGFKRRHGLSLRAKTRTGQDSSQDGTATLADFSQRVFMCAMANDVDVIYNADQTAKVIILRDDFSAHFTDDVVAYAESINIILQRVPPRFTWCWQPADVAWIRPLKTNLRDRWLVEIRLQLWNSKAVNRNLKLAGPSRSTMVEWITGAWNEVPESVILNGFRKCQLVDGAVVEAVLPGDSLDVGDIADLMADSAVEETIDPSLDIDAIDAISSPEIVSL</sequence>